<protein>
    <submittedName>
        <fullName evidence="11">NBS-LRR disease resistance protein NBS48</fullName>
    </submittedName>
</protein>
<keyword evidence="12" id="KW-1185">Reference proteome</keyword>
<evidence type="ECO:0000259" key="7">
    <source>
        <dbReference type="Pfam" id="PF00931"/>
    </source>
</evidence>
<evidence type="ECO:0000313" key="11">
    <source>
        <dbReference type="EMBL" id="KAJ4774408.1"/>
    </source>
</evidence>
<keyword evidence="5" id="KW-0611">Plant defense</keyword>
<accession>A0AAV8E837</accession>
<dbReference type="Gene3D" id="3.80.10.10">
    <property type="entry name" value="Ribonuclease Inhibitor"/>
    <property type="match status" value="3"/>
</dbReference>
<organism evidence="11 12">
    <name type="scientific">Rhynchospora pubera</name>
    <dbReference type="NCBI Taxonomy" id="906938"/>
    <lineage>
        <taxon>Eukaryota</taxon>
        <taxon>Viridiplantae</taxon>
        <taxon>Streptophyta</taxon>
        <taxon>Embryophyta</taxon>
        <taxon>Tracheophyta</taxon>
        <taxon>Spermatophyta</taxon>
        <taxon>Magnoliopsida</taxon>
        <taxon>Liliopsida</taxon>
        <taxon>Poales</taxon>
        <taxon>Cyperaceae</taxon>
        <taxon>Cyperoideae</taxon>
        <taxon>Rhynchosporeae</taxon>
        <taxon>Rhynchospora</taxon>
    </lineage>
</organism>
<dbReference type="Pfam" id="PF23559">
    <property type="entry name" value="WHD_DRP"/>
    <property type="match status" value="1"/>
</dbReference>
<evidence type="ECO:0000256" key="3">
    <source>
        <dbReference type="ARBA" id="ARBA00022737"/>
    </source>
</evidence>
<dbReference type="PANTHER" id="PTHR36766">
    <property type="entry name" value="PLANT BROAD-SPECTRUM MILDEW RESISTANCE PROTEIN RPW8"/>
    <property type="match status" value="1"/>
</dbReference>
<dbReference type="Gene3D" id="1.10.8.430">
    <property type="entry name" value="Helical domain of apoptotic protease-activating factors"/>
    <property type="match status" value="1"/>
</dbReference>
<dbReference type="InterPro" id="IPR042197">
    <property type="entry name" value="Apaf_helical"/>
</dbReference>
<dbReference type="PRINTS" id="PR00364">
    <property type="entry name" value="DISEASERSIST"/>
</dbReference>
<evidence type="ECO:0000259" key="10">
    <source>
        <dbReference type="Pfam" id="PF25019"/>
    </source>
</evidence>
<dbReference type="InterPro" id="IPR041118">
    <property type="entry name" value="Rx_N"/>
</dbReference>
<evidence type="ECO:0000256" key="1">
    <source>
        <dbReference type="ARBA" id="ARBA00008894"/>
    </source>
</evidence>
<sequence>MASWLFTSIKSISSKVLEAIRGTAPSQQGASSPVADPNETVVADLQKLSRMLARIMAVQQDAEEREIHDRSVRLWLEELRGVAYQAEDVLDEYHYEVLRSIVESGDAAIEMYHQEDRGIKRKFADMYTSSSLSYSSCSITNILIPDGMAENIKTITARFEEISNDRRDLHLREDDGTHLAIDPQIRPPTSFHVNERALFGRKEEKEMIISLLTASSCPKFMVLPIVGMGGLGKTMLGKLVYNDSRIRKFFDKRSWVSVSEDFDLVRLTKVIIESMSDSPCGFSELSKLQDILKVMISGTSLFLVLDDVWNEKRSLWECFQGGLISAKTIRILITTRNSTVAEVMQTTSPFQLGFLPEEHCWSLFKHFAFGNREAREDANLLKIGRGIVEKCKGLPLAIKALGGILRYEMDEEKWREVLESNISELDETGEIMPVLWLSYQKLRLPLRPCFLYLSMIPKGIPFKKDTVVRLWMAQGYINGNTRNLKALEEIGSEYFDELQGRSLIDQENWWSHEYFMLHDLIHDLASSIFQGKYPVLENYQQWNSSCQMQHLYITKYHKLSNFIAQWNYRAIRTYIISNTRSHLFEDDILSKISCMRAFHSQSFVSLNTLGTLSMLKHLRYIYVTNDEILRLPESLCLLYNLQTLRLSCYNLQGLPKNMKNLVNLRYLELKSSEMNKLPESIFGLRKLHTLLLRYCEKLKELPRGIEQLTRLHILDLPPLVNLPYGIGKLTTLKPLSGHFNVMDHDMIGGLGELKDMNKLKGVLCISGLKNVVDVDCCRKANLASKPNLNTLVLNFDDGYNCGENSYAQLHLSFVSCNAAKSGDIEKKQEDVLESLRPSDTIKELKILHYSGKRFPSWLINSLLPKLIVVTIDCFSEPNFLPPFGELAYLRFLKIYGGTGVKNVGAERNTYALVANASSKHPTEVSFPSLIALTLTNMLYLEWQTHAGDFPCLKNLNIENCPKLWKVATIPPQVRELVIRDCGCHELQFSSESKIQSVLISKCEELVSVHSIDGDLSILKKIDVRDCPKLCKFSGILEKVEMLTISNCGFRELMLPSRSERLIIVNCFELTSVHWRDWHLNFIEEATFIHCPKLAVLSLQAQIKKLIIKGCGIHELMLSSRFTNLTILNCRELMSINWNDGGLNSTAQVTFGYCPKLKLLNIPSGIKKLRIHECGFREITVPSISEKLTISNCLELISVNWRDAHLNSIDEVIFVLCPKLVFLTIQTQLKKLTIHSCGIRELMLPSRSMNITIWNCKELICINWNDGGLDSTAQVTFGYCPKLKLLNIPSGIKKLQIHECGFREITFPSISEKLTISNCLGLISVNWMDVHLNSIGEVILVSCPKLVFLTIQTQIKKLTMHGCGIHELMLPSRSTNITIWNCRELICINWYDGGLDSTAQVTFGYCPKLKFLTIPSGIKKLEIHECGFREITFSSISKKLTISNCLQLMSVAWVNEHLNSVDEINFESCPKLVFPTIPTRINKLKISKCGIQEIIFPFQSRIQTVDVSFCPALTLICWTKRDTPFHTDILLNDCPELKEGVDKLQISHCDILRFPVQCLLHNVTKRAVIYDCPRMDVGKKYVYQRDAGVRELNVLGNEEIHLPQASANFVIPLLEDSFTLLFTKGESLEVESLTCLPLSDLSCQCIMLNLSSLVTLKIFSCSKVTLVTGLNNLAKLIFLSIVDCPELCNWKDKRLPIALKFLELECCDKLQSLPLLSNEDQSNPLETLIIINCHMLSVLEGFYGLMNLRNVLLRCCRNISIPPATASLNFRPHIIIYECPLLRDWCHRNSITYYELEENR</sequence>
<dbReference type="InterPro" id="IPR058922">
    <property type="entry name" value="WHD_DRP"/>
</dbReference>
<dbReference type="Pfam" id="PF25019">
    <property type="entry name" value="LRR_R13L1-DRL21"/>
    <property type="match status" value="1"/>
</dbReference>
<evidence type="ECO:0000256" key="5">
    <source>
        <dbReference type="ARBA" id="ARBA00022821"/>
    </source>
</evidence>
<evidence type="ECO:0000313" key="12">
    <source>
        <dbReference type="Proteomes" id="UP001140206"/>
    </source>
</evidence>
<evidence type="ECO:0000256" key="2">
    <source>
        <dbReference type="ARBA" id="ARBA00022614"/>
    </source>
</evidence>
<gene>
    <name evidence="11" type="ORF">LUZ62_058665</name>
</gene>
<comment type="caution">
    <text evidence="11">The sequence shown here is derived from an EMBL/GenBank/DDBJ whole genome shotgun (WGS) entry which is preliminary data.</text>
</comment>
<dbReference type="Gene3D" id="1.20.5.4130">
    <property type="match status" value="1"/>
</dbReference>
<dbReference type="Pfam" id="PF13306">
    <property type="entry name" value="LRR_5"/>
    <property type="match status" value="3"/>
</dbReference>
<dbReference type="Pfam" id="PF00931">
    <property type="entry name" value="NB-ARC"/>
    <property type="match status" value="1"/>
</dbReference>
<dbReference type="Gene3D" id="1.10.10.10">
    <property type="entry name" value="Winged helix-like DNA-binding domain superfamily/Winged helix DNA-binding domain"/>
    <property type="match status" value="1"/>
</dbReference>
<name>A0AAV8E837_9POAL</name>
<evidence type="ECO:0000259" key="9">
    <source>
        <dbReference type="Pfam" id="PF23559"/>
    </source>
</evidence>
<feature type="domain" description="Disease resistance N-terminal" evidence="8">
    <location>
        <begin position="41"/>
        <end position="101"/>
    </location>
</feature>
<dbReference type="Proteomes" id="UP001140206">
    <property type="component" value="Chromosome 3"/>
</dbReference>
<dbReference type="SUPFAM" id="SSF52540">
    <property type="entry name" value="P-loop containing nucleoside triphosphate hydrolases"/>
    <property type="match status" value="1"/>
</dbReference>
<dbReference type="GO" id="GO:0051707">
    <property type="term" value="P:response to other organism"/>
    <property type="evidence" value="ECO:0007669"/>
    <property type="project" value="UniProtKB-ARBA"/>
</dbReference>
<dbReference type="InterPro" id="IPR056789">
    <property type="entry name" value="LRR_R13L1-DRL21"/>
</dbReference>
<comment type="similarity">
    <text evidence="1">Belongs to the disease resistance NB-LRR family.</text>
</comment>
<dbReference type="SUPFAM" id="SSF52058">
    <property type="entry name" value="L domain-like"/>
    <property type="match status" value="4"/>
</dbReference>
<dbReference type="InterPro" id="IPR036388">
    <property type="entry name" value="WH-like_DNA-bd_sf"/>
</dbReference>
<dbReference type="GO" id="GO:0006952">
    <property type="term" value="P:defense response"/>
    <property type="evidence" value="ECO:0007669"/>
    <property type="project" value="UniProtKB-KW"/>
</dbReference>
<dbReference type="EMBL" id="JAMFTS010000003">
    <property type="protein sequence ID" value="KAJ4774408.1"/>
    <property type="molecule type" value="Genomic_DNA"/>
</dbReference>
<dbReference type="InterPro" id="IPR026906">
    <property type="entry name" value="LRR_5"/>
</dbReference>
<dbReference type="InterPro" id="IPR027417">
    <property type="entry name" value="P-loop_NTPase"/>
</dbReference>
<dbReference type="Gene3D" id="3.40.50.300">
    <property type="entry name" value="P-loop containing nucleotide triphosphate hydrolases"/>
    <property type="match status" value="1"/>
</dbReference>
<evidence type="ECO:0000256" key="6">
    <source>
        <dbReference type="ARBA" id="ARBA00022840"/>
    </source>
</evidence>
<proteinExistence type="inferred from homology"/>
<evidence type="ECO:0000256" key="4">
    <source>
        <dbReference type="ARBA" id="ARBA00022741"/>
    </source>
</evidence>
<keyword evidence="2" id="KW-0433">Leucine-rich repeat</keyword>
<keyword evidence="3" id="KW-0677">Repeat</keyword>
<feature type="domain" description="NB-ARC" evidence="7">
    <location>
        <begin position="203"/>
        <end position="372"/>
    </location>
</feature>
<dbReference type="InterPro" id="IPR002182">
    <property type="entry name" value="NB-ARC"/>
</dbReference>
<keyword evidence="6" id="KW-0067">ATP-binding</keyword>
<dbReference type="InterPro" id="IPR032675">
    <property type="entry name" value="LRR_dom_sf"/>
</dbReference>
<keyword evidence="4" id="KW-0547">Nucleotide-binding</keyword>
<reference evidence="11" key="1">
    <citation type="submission" date="2022-08" db="EMBL/GenBank/DDBJ databases">
        <authorList>
            <person name="Marques A."/>
        </authorList>
    </citation>
    <scope>NUCLEOTIDE SEQUENCE</scope>
    <source>
        <strain evidence="11">RhyPub2mFocal</strain>
        <tissue evidence="11">Leaves</tissue>
    </source>
</reference>
<evidence type="ECO:0000259" key="8">
    <source>
        <dbReference type="Pfam" id="PF18052"/>
    </source>
</evidence>
<dbReference type="GO" id="GO:0043531">
    <property type="term" value="F:ADP binding"/>
    <property type="evidence" value="ECO:0007669"/>
    <property type="project" value="InterPro"/>
</dbReference>
<feature type="domain" description="R13L1/DRL21-like LRR repeat region" evidence="10">
    <location>
        <begin position="750"/>
        <end position="895"/>
    </location>
</feature>
<dbReference type="PANTHER" id="PTHR36766:SF40">
    <property type="entry name" value="DISEASE RESISTANCE PROTEIN RGA3"/>
    <property type="match status" value="1"/>
</dbReference>
<dbReference type="GO" id="GO:0005524">
    <property type="term" value="F:ATP binding"/>
    <property type="evidence" value="ECO:0007669"/>
    <property type="project" value="UniProtKB-KW"/>
</dbReference>
<dbReference type="Pfam" id="PF18052">
    <property type="entry name" value="Rx_N"/>
    <property type="match status" value="1"/>
</dbReference>
<feature type="domain" description="Disease resistance protein winged helix" evidence="9">
    <location>
        <begin position="456"/>
        <end position="525"/>
    </location>
</feature>